<reference evidence="9 10" key="1">
    <citation type="submission" date="2017-07" db="EMBL/GenBank/DDBJ databases">
        <authorList>
            <person name="Sun Z.S."/>
            <person name="Albrecht U."/>
            <person name="Echele G."/>
            <person name="Lee C.C."/>
        </authorList>
    </citation>
    <scope>NUCLEOTIDE SEQUENCE [LARGE SCALE GENOMIC DNA]</scope>
    <source>
        <strain evidence="9 10">P16-029</strain>
    </source>
</reference>
<organism evidence="9 10">
    <name type="scientific">Cutibacterium avidum</name>
    <dbReference type="NCBI Taxonomy" id="33010"/>
    <lineage>
        <taxon>Bacteria</taxon>
        <taxon>Bacillati</taxon>
        <taxon>Actinomycetota</taxon>
        <taxon>Actinomycetes</taxon>
        <taxon>Propionibacteriales</taxon>
        <taxon>Propionibacteriaceae</taxon>
        <taxon>Cutibacterium</taxon>
    </lineage>
</organism>
<dbReference type="GO" id="GO:0005886">
    <property type="term" value="C:plasma membrane"/>
    <property type="evidence" value="ECO:0007669"/>
    <property type="project" value="UniProtKB-SubCell"/>
</dbReference>
<evidence type="ECO:0000256" key="3">
    <source>
        <dbReference type="ARBA" id="ARBA00022448"/>
    </source>
</evidence>
<keyword evidence="6 8" id="KW-1133">Transmembrane helix</keyword>
<keyword evidence="5 8" id="KW-0812">Transmembrane</keyword>
<comment type="caution">
    <text evidence="9">The sequence shown here is derived from an EMBL/GenBank/DDBJ whole genome shotgun (WGS) entry which is preliminary data.</text>
</comment>
<keyword evidence="3" id="KW-0813">Transport</keyword>
<evidence type="ECO:0000256" key="6">
    <source>
        <dbReference type="ARBA" id="ARBA00022989"/>
    </source>
</evidence>
<dbReference type="RefSeq" id="WP_117189114.1">
    <property type="nucleotide sequence ID" value="NZ_JAQDJS010000010.1"/>
</dbReference>
<dbReference type="SUPFAM" id="SSF81345">
    <property type="entry name" value="ABC transporter involved in vitamin B12 uptake, BtuC"/>
    <property type="match status" value="1"/>
</dbReference>
<evidence type="ECO:0000313" key="10">
    <source>
        <dbReference type="Proteomes" id="UP000259211"/>
    </source>
</evidence>
<accession>A0A3E2DHM2</accession>
<evidence type="ECO:0000256" key="1">
    <source>
        <dbReference type="ARBA" id="ARBA00004651"/>
    </source>
</evidence>
<dbReference type="EMBL" id="NOWI01000004">
    <property type="protein sequence ID" value="RFT44855.1"/>
    <property type="molecule type" value="Genomic_DNA"/>
</dbReference>
<evidence type="ECO:0000313" key="9">
    <source>
        <dbReference type="EMBL" id="RFT44855.1"/>
    </source>
</evidence>
<sequence length="339" mass="34734">MPAGPVLLVLAVALALRVVLSLAFGTIRLPVEQAWHVLDVHVRGGSVEATADQIVWGLRLPRTVLAVVAGAGLSVGGAVMQTLVRNPLADPYMLGVSAGASVGATAAITTGTLAAFGVYSLYLGALLGALVATAAVFGIAMAQGGLSPLRLVLTGVVMSSAFSAMSSFLVFHSNDPKSAQSVLFWLLGSVAGASWQTLVPTAVVVLVTLLLLMIGSRWLDALAAGPELASSLGVPVTGLRVALFIVQAILVSAIVAVSGGIGFVGLVIPHLTRLLVGPRHRVVLPVSALFGALFLVWVDVLSRVASRPQETSLSIVTGLLGAPVLLLLLGRRHYQYAGA</sequence>
<gene>
    <name evidence="9" type="ORF">CHT91_05135</name>
</gene>
<name>A0A3E2DHM2_9ACTN</name>
<keyword evidence="7 8" id="KW-0472">Membrane</keyword>
<protein>
    <submittedName>
        <fullName evidence="9">Sugar ABC transporter substrate-binding protein</fullName>
    </submittedName>
</protein>
<feature type="transmembrane region" description="Helical" evidence="8">
    <location>
        <begin position="63"/>
        <end position="80"/>
    </location>
</feature>
<evidence type="ECO:0000256" key="5">
    <source>
        <dbReference type="ARBA" id="ARBA00022692"/>
    </source>
</evidence>
<dbReference type="InterPro" id="IPR000522">
    <property type="entry name" value="ABC_transptr_permease_BtuC"/>
</dbReference>
<feature type="transmembrane region" description="Helical" evidence="8">
    <location>
        <begin position="178"/>
        <end position="195"/>
    </location>
</feature>
<feature type="transmembrane region" description="Helical" evidence="8">
    <location>
        <begin position="122"/>
        <end position="142"/>
    </location>
</feature>
<feature type="transmembrane region" description="Helical" evidence="8">
    <location>
        <begin position="149"/>
        <end position="172"/>
    </location>
</feature>
<proteinExistence type="inferred from homology"/>
<dbReference type="FunFam" id="1.10.3470.10:FF:000001">
    <property type="entry name" value="Vitamin B12 ABC transporter permease BtuC"/>
    <property type="match status" value="1"/>
</dbReference>
<feature type="transmembrane region" description="Helical" evidence="8">
    <location>
        <begin position="280"/>
        <end position="300"/>
    </location>
</feature>
<dbReference type="CDD" id="cd06550">
    <property type="entry name" value="TM_ABC_iron-siderophores_like"/>
    <property type="match status" value="1"/>
</dbReference>
<feature type="transmembrane region" description="Helical" evidence="8">
    <location>
        <begin position="312"/>
        <end position="330"/>
    </location>
</feature>
<keyword evidence="4" id="KW-1003">Cell membrane</keyword>
<dbReference type="AlphaFoldDB" id="A0A3E2DHM2"/>
<evidence type="ECO:0000256" key="2">
    <source>
        <dbReference type="ARBA" id="ARBA00007935"/>
    </source>
</evidence>
<dbReference type="PANTHER" id="PTHR30472">
    <property type="entry name" value="FERRIC ENTEROBACTIN TRANSPORT SYSTEM PERMEASE PROTEIN"/>
    <property type="match status" value="1"/>
</dbReference>
<dbReference type="Proteomes" id="UP000259211">
    <property type="component" value="Unassembled WGS sequence"/>
</dbReference>
<dbReference type="GO" id="GO:0022857">
    <property type="term" value="F:transmembrane transporter activity"/>
    <property type="evidence" value="ECO:0007669"/>
    <property type="project" value="InterPro"/>
</dbReference>
<comment type="subcellular location">
    <subcellularLocation>
        <location evidence="1">Cell membrane</location>
        <topology evidence="1">Multi-pass membrane protein</topology>
    </subcellularLocation>
</comment>
<evidence type="ECO:0000256" key="8">
    <source>
        <dbReference type="SAM" id="Phobius"/>
    </source>
</evidence>
<feature type="transmembrane region" description="Helical" evidence="8">
    <location>
        <begin position="92"/>
        <end position="116"/>
    </location>
</feature>
<comment type="similarity">
    <text evidence="2">Belongs to the binding-protein-dependent transport system permease family. FecCD subfamily.</text>
</comment>
<feature type="transmembrane region" description="Helical" evidence="8">
    <location>
        <begin position="239"/>
        <end position="268"/>
    </location>
</feature>
<dbReference type="GO" id="GO:0033214">
    <property type="term" value="P:siderophore-iron import into cell"/>
    <property type="evidence" value="ECO:0007669"/>
    <property type="project" value="TreeGrafter"/>
</dbReference>
<evidence type="ECO:0000256" key="4">
    <source>
        <dbReference type="ARBA" id="ARBA00022475"/>
    </source>
</evidence>
<dbReference type="PANTHER" id="PTHR30472:SF67">
    <property type="entry name" value="PERMEASE OF ABC TRANSPORTER-RELATED"/>
    <property type="match status" value="1"/>
</dbReference>
<dbReference type="InterPro" id="IPR037294">
    <property type="entry name" value="ABC_BtuC-like"/>
</dbReference>
<evidence type="ECO:0000256" key="7">
    <source>
        <dbReference type="ARBA" id="ARBA00023136"/>
    </source>
</evidence>
<dbReference type="Gene3D" id="1.10.3470.10">
    <property type="entry name" value="ABC transporter involved in vitamin B12 uptake, BtuC"/>
    <property type="match status" value="1"/>
</dbReference>
<dbReference type="Pfam" id="PF01032">
    <property type="entry name" value="FecCD"/>
    <property type="match status" value="1"/>
</dbReference>